<evidence type="ECO:0000313" key="1">
    <source>
        <dbReference type="EMBL" id="AES64392.1"/>
    </source>
</evidence>
<dbReference type="PaxDb" id="3880-AES64392"/>
<reference evidence="1 3" key="2">
    <citation type="journal article" date="2014" name="BMC Genomics">
        <title>An improved genome release (version Mt4.0) for the model legume Medicago truncatula.</title>
        <authorList>
            <person name="Tang H."/>
            <person name="Krishnakumar V."/>
            <person name="Bidwell S."/>
            <person name="Rosen B."/>
            <person name="Chan A."/>
            <person name="Zhou S."/>
            <person name="Gentzbittel L."/>
            <person name="Childs K.L."/>
            <person name="Yandell M."/>
            <person name="Gundlach H."/>
            <person name="Mayer K.F."/>
            <person name="Schwartz D.C."/>
            <person name="Town C.D."/>
        </authorList>
    </citation>
    <scope>GENOME REANNOTATION</scope>
    <source>
        <strain evidence="2 3">cv. Jemalong A17</strain>
    </source>
</reference>
<reference evidence="2" key="3">
    <citation type="submission" date="2015-04" db="UniProtKB">
        <authorList>
            <consortium name="EnsemblPlants"/>
        </authorList>
    </citation>
    <scope>IDENTIFICATION</scope>
    <source>
        <strain evidence="2">cv. Jemalong A17</strain>
    </source>
</reference>
<evidence type="ECO:0000313" key="3">
    <source>
        <dbReference type="Proteomes" id="UP000002051"/>
    </source>
</evidence>
<dbReference type="HOGENOM" id="CLU_2641796_0_0_1"/>
<accession>G7ILN7</accession>
<dbReference type="OMA" id="RDRMKHM"/>
<keyword evidence="3" id="KW-1185">Reference proteome</keyword>
<dbReference type="EnsemblPlants" id="AES64392">
    <property type="protein sequence ID" value="AES64392"/>
    <property type="gene ID" value="MTR_2g021870"/>
</dbReference>
<name>G7ILN7_MEDTR</name>
<protein>
    <submittedName>
        <fullName evidence="1 2">Uncharacterized protein</fullName>
    </submittedName>
</protein>
<reference evidence="1 3" key="1">
    <citation type="journal article" date="2011" name="Nature">
        <title>The Medicago genome provides insight into the evolution of rhizobial symbioses.</title>
        <authorList>
            <person name="Young N.D."/>
            <person name="Debelle F."/>
            <person name="Oldroyd G.E."/>
            <person name="Geurts R."/>
            <person name="Cannon S.B."/>
            <person name="Udvardi M.K."/>
            <person name="Benedito V.A."/>
            <person name="Mayer K.F."/>
            <person name="Gouzy J."/>
            <person name="Schoof H."/>
            <person name="Van de Peer Y."/>
            <person name="Proost S."/>
            <person name="Cook D.R."/>
            <person name="Meyers B.C."/>
            <person name="Spannagl M."/>
            <person name="Cheung F."/>
            <person name="De Mita S."/>
            <person name="Krishnakumar V."/>
            <person name="Gundlach H."/>
            <person name="Zhou S."/>
            <person name="Mudge J."/>
            <person name="Bharti A.K."/>
            <person name="Murray J.D."/>
            <person name="Naoumkina M.A."/>
            <person name="Rosen B."/>
            <person name="Silverstein K.A."/>
            <person name="Tang H."/>
            <person name="Rombauts S."/>
            <person name="Zhao P.X."/>
            <person name="Zhou P."/>
            <person name="Barbe V."/>
            <person name="Bardou P."/>
            <person name="Bechner M."/>
            <person name="Bellec A."/>
            <person name="Berger A."/>
            <person name="Berges H."/>
            <person name="Bidwell S."/>
            <person name="Bisseling T."/>
            <person name="Choisne N."/>
            <person name="Couloux A."/>
            <person name="Denny R."/>
            <person name="Deshpande S."/>
            <person name="Dai X."/>
            <person name="Doyle J.J."/>
            <person name="Dudez A.M."/>
            <person name="Farmer A.D."/>
            <person name="Fouteau S."/>
            <person name="Franken C."/>
            <person name="Gibelin C."/>
            <person name="Gish J."/>
            <person name="Goldstein S."/>
            <person name="Gonzalez A.J."/>
            <person name="Green P.J."/>
            <person name="Hallab A."/>
            <person name="Hartog M."/>
            <person name="Hua A."/>
            <person name="Humphray S.J."/>
            <person name="Jeong D.H."/>
            <person name="Jing Y."/>
            <person name="Jocker A."/>
            <person name="Kenton S.M."/>
            <person name="Kim D.J."/>
            <person name="Klee K."/>
            <person name="Lai H."/>
            <person name="Lang C."/>
            <person name="Lin S."/>
            <person name="Macmil S.L."/>
            <person name="Magdelenat G."/>
            <person name="Matthews L."/>
            <person name="McCorrison J."/>
            <person name="Monaghan E.L."/>
            <person name="Mun J.H."/>
            <person name="Najar F.Z."/>
            <person name="Nicholson C."/>
            <person name="Noirot C."/>
            <person name="O'Bleness M."/>
            <person name="Paule C.R."/>
            <person name="Poulain J."/>
            <person name="Prion F."/>
            <person name="Qin B."/>
            <person name="Qu C."/>
            <person name="Retzel E.F."/>
            <person name="Riddle C."/>
            <person name="Sallet E."/>
            <person name="Samain S."/>
            <person name="Samson N."/>
            <person name="Sanders I."/>
            <person name="Saurat O."/>
            <person name="Scarpelli C."/>
            <person name="Schiex T."/>
            <person name="Segurens B."/>
            <person name="Severin A.J."/>
            <person name="Sherrier D.J."/>
            <person name="Shi R."/>
            <person name="Sims S."/>
            <person name="Singer S.R."/>
            <person name="Sinharoy S."/>
            <person name="Sterck L."/>
            <person name="Viollet A."/>
            <person name="Wang B.B."/>
            <person name="Wang K."/>
            <person name="Wang M."/>
            <person name="Wang X."/>
            <person name="Warfsmann J."/>
            <person name="Weissenbach J."/>
            <person name="White D.D."/>
            <person name="White J.D."/>
            <person name="Wiley G.B."/>
            <person name="Wincker P."/>
            <person name="Xing Y."/>
            <person name="Yang L."/>
            <person name="Yao Z."/>
            <person name="Ying F."/>
            <person name="Zhai J."/>
            <person name="Zhou L."/>
            <person name="Zuber A."/>
            <person name="Denarie J."/>
            <person name="Dixon R.A."/>
            <person name="May G.D."/>
            <person name="Schwartz D.C."/>
            <person name="Rogers J."/>
            <person name="Quetier F."/>
            <person name="Town C.D."/>
            <person name="Roe B.A."/>
        </authorList>
    </citation>
    <scope>NUCLEOTIDE SEQUENCE [LARGE SCALE GENOMIC DNA]</scope>
    <source>
        <strain evidence="1">A17</strain>
        <strain evidence="2 3">cv. Jemalong A17</strain>
    </source>
</reference>
<gene>
    <name evidence="1" type="ordered locus">MTR_2g021870</name>
</gene>
<organism evidence="1 3">
    <name type="scientific">Medicago truncatula</name>
    <name type="common">Barrel medic</name>
    <name type="synonym">Medicago tribuloides</name>
    <dbReference type="NCBI Taxonomy" id="3880"/>
    <lineage>
        <taxon>Eukaryota</taxon>
        <taxon>Viridiplantae</taxon>
        <taxon>Streptophyta</taxon>
        <taxon>Embryophyta</taxon>
        <taxon>Tracheophyta</taxon>
        <taxon>Spermatophyta</taxon>
        <taxon>Magnoliopsida</taxon>
        <taxon>eudicotyledons</taxon>
        <taxon>Gunneridae</taxon>
        <taxon>Pentapetalae</taxon>
        <taxon>rosids</taxon>
        <taxon>fabids</taxon>
        <taxon>Fabales</taxon>
        <taxon>Fabaceae</taxon>
        <taxon>Papilionoideae</taxon>
        <taxon>50 kb inversion clade</taxon>
        <taxon>NPAAA clade</taxon>
        <taxon>Hologalegina</taxon>
        <taxon>IRL clade</taxon>
        <taxon>Trifolieae</taxon>
        <taxon>Medicago</taxon>
    </lineage>
</organism>
<evidence type="ECO:0000313" key="2">
    <source>
        <dbReference type="EnsemblPlants" id="AES64392"/>
    </source>
</evidence>
<sequence>MGKLPKSKKSKVDLSENKELRDRVKTMEGLLANVMTLIQSRFSGEDVNEIMQAARQVIDASSVPNPLNSPSPSNNED</sequence>
<dbReference type="Proteomes" id="UP000002051">
    <property type="component" value="Chromosome 2"/>
</dbReference>
<dbReference type="EMBL" id="CM001218">
    <property type="protein sequence ID" value="AES64392.1"/>
    <property type="molecule type" value="Genomic_DNA"/>
</dbReference>
<dbReference type="AlphaFoldDB" id="G7ILN7"/>
<proteinExistence type="predicted"/>